<evidence type="ECO:0000256" key="1">
    <source>
        <dbReference type="ARBA" id="ARBA00023002"/>
    </source>
</evidence>
<accession>A0A640VPL3</accession>
<dbReference type="InterPro" id="IPR016161">
    <property type="entry name" value="Ald_DH/histidinol_DH"/>
</dbReference>
<dbReference type="Gene3D" id="3.40.309.10">
    <property type="entry name" value="Aldehyde Dehydrogenase, Chain A, domain 2"/>
    <property type="match status" value="1"/>
</dbReference>
<evidence type="ECO:0000259" key="2">
    <source>
        <dbReference type="Pfam" id="PF00171"/>
    </source>
</evidence>
<dbReference type="Proteomes" id="UP000436522">
    <property type="component" value="Unassembled WGS sequence"/>
</dbReference>
<name>A0A640VPL3_9RHOB</name>
<evidence type="ECO:0000313" key="4">
    <source>
        <dbReference type="Proteomes" id="UP000436522"/>
    </source>
</evidence>
<protein>
    <submittedName>
        <fullName evidence="3">Dehydrogenase</fullName>
    </submittedName>
</protein>
<proteinExistence type="predicted"/>
<dbReference type="InterPro" id="IPR016162">
    <property type="entry name" value="Ald_DH_N"/>
</dbReference>
<dbReference type="EMBL" id="BLIV01000003">
    <property type="protein sequence ID" value="GFE49959.1"/>
    <property type="molecule type" value="Genomic_DNA"/>
</dbReference>
<dbReference type="PANTHER" id="PTHR43353">
    <property type="entry name" value="SUCCINATE-SEMIALDEHYDE DEHYDROGENASE, MITOCHONDRIAL"/>
    <property type="match status" value="1"/>
</dbReference>
<sequence length="464" mass="48774">MASAACIAAEEAFWSYGYSSQSDRAAFLRAIADEIEARGDAITAQGVKETGLPEARLQGERGRTTGQLRLFADHIETGEYLDRRNNAALPDRAPLPRPDLRVMQRPIGPVVIFGASNFPLAFSTAGGDTAAALSAGCPVVVRGHSAHPGVSDLVAQAIDAARAICGLHPGVFSQIQEGGNEIGAALVQHPLVRAVGFTGSLRGGRALFDLCTSRSGPIPFYGELGSVNPMFLLPDALEKRAGEIAAGWVGSLTLGAGQFCTNPGVVVVIGGEAADTFQKAAAEAVENVGAQAMLTKEIALAYRDGRNRVAAALGGGLEEASTDDLRTATPYLFVTPARDFLAKAELHDEVFGPLGLIVVAQDFDEMLAVARSIEGQLTYSLHLQDADTYLAKTLLAIFERKAGRVLANGFPTGVEVCDAMVHGGPYPASTNFGATSVGTLAIRRFLRPVCYQGLPETLLPTDLR</sequence>
<dbReference type="InterPro" id="IPR015590">
    <property type="entry name" value="Aldehyde_DH_dom"/>
</dbReference>
<dbReference type="Gene3D" id="3.40.605.10">
    <property type="entry name" value="Aldehyde Dehydrogenase, Chain A, domain 1"/>
    <property type="match status" value="1"/>
</dbReference>
<dbReference type="InterPro" id="IPR050740">
    <property type="entry name" value="Aldehyde_DH_Superfamily"/>
</dbReference>
<dbReference type="InterPro" id="IPR016163">
    <property type="entry name" value="Ald_DH_C"/>
</dbReference>
<reference evidence="3 4" key="1">
    <citation type="submission" date="2019-12" db="EMBL/GenBank/DDBJ databases">
        <title>Roseobacter cerasinus sp. nov., isolated from seawater around aquaculture.</title>
        <authorList>
            <person name="Muramatsu S."/>
            <person name="Takabe Y."/>
            <person name="Mori K."/>
            <person name="Takaichi S."/>
            <person name="Hanada S."/>
        </authorList>
    </citation>
    <scope>NUCLEOTIDE SEQUENCE [LARGE SCALE GENOMIC DNA]</scope>
    <source>
        <strain evidence="3 4">AI77</strain>
    </source>
</reference>
<comment type="caution">
    <text evidence="3">The sequence shown here is derived from an EMBL/GenBank/DDBJ whole genome shotgun (WGS) entry which is preliminary data.</text>
</comment>
<evidence type="ECO:0000313" key="3">
    <source>
        <dbReference type="EMBL" id="GFE49959.1"/>
    </source>
</evidence>
<dbReference type="SUPFAM" id="SSF53720">
    <property type="entry name" value="ALDH-like"/>
    <property type="match status" value="1"/>
</dbReference>
<feature type="domain" description="Aldehyde dehydrogenase" evidence="2">
    <location>
        <begin position="3"/>
        <end position="415"/>
    </location>
</feature>
<gene>
    <name evidence="3" type="ORF">So717_17120</name>
</gene>
<keyword evidence="1" id="KW-0560">Oxidoreductase</keyword>
<dbReference type="Pfam" id="PF00171">
    <property type="entry name" value="Aldedh"/>
    <property type="match status" value="1"/>
</dbReference>
<dbReference type="GO" id="GO:0016620">
    <property type="term" value="F:oxidoreductase activity, acting on the aldehyde or oxo group of donors, NAD or NADP as acceptor"/>
    <property type="evidence" value="ECO:0007669"/>
    <property type="project" value="InterPro"/>
</dbReference>
<dbReference type="PANTHER" id="PTHR43353:SF3">
    <property type="entry name" value="ALDEHYDE DEHYDROGENASE-RELATED"/>
    <property type="match status" value="1"/>
</dbReference>
<keyword evidence="4" id="KW-1185">Reference proteome</keyword>
<organism evidence="3 4">
    <name type="scientific">Roseobacter cerasinus</name>
    <dbReference type="NCBI Taxonomy" id="2602289"/>
    <lineage>
        <taxon>Bacteria</taxon>
        <taxon>Pseudomonadati</taxon>
        <taxon>Pseudomonadota</taxon>
        <taxon>Alphaproteobacteria</taxon>
        <taxon>Rhodobacterales</taxon>
        <taxon>Roseobacteraceae</taxon>
        <taxon>Roseobacter</taxon>
    </lineage>
</organism>
<dbReference type="InterPro" id="IPR044151">
    <property type="entry name" value="ALDH_KGSADH"/>
</dbReference>
<dbReference type="CDD" id="cd07129">
    <property type="entry name" value="ALDH_KGSADH"/>
    <property type="match status" value="1"/>
</dbReference>
<dbReference type="AlphaFoldDB" id="A0A640VPL3"/>